<feature type="transmembrane region" description="Helical" evidence="24">
    <location>
        <begin position="39"/>
        <end position="57"/>
    </location>
</feature>
<sequence>LQIDSTCARYWLWLNACYCVENFEKTVCARDSKYWKKEIVFFFLSCAYTTLNVYQVVHLIFETFIFFSSSSFCCRFAPLNKRLQFKMTSQLRYICAALAFMAIASLVLAFTDNEPIGLEGNRPKVQLVSSMYNHFRLPRSIRPQKYTLHVITHLENPENLTFVGEVAMHLIALEDTSNITLHALNLTINSREIILRNLRAKESEQKNCVRSTEINTYHGYYIMHLCEPLRQGEEYILTIPFSSILNLNLRGYYRSSYVDRASNQTKWLAVTQFEPASARYAFPCFDEPDFKAKFVVILGHHNKYTALSNMPLKETRPMADKKDWVWSEFEESVPMSTYLVAYTVNDFAYVTSETSLKNKVQFRTWARPDAIEQCKYAADVGPKVLQYYEDIFNIKFPLDKIDEIAIPDFSAGAMENWGLVTYRETALLYAENVSSLENKQRVASVIAHELAHQWFGNLVTMKWWQDLWLNEGFATYVASLGVEHINPEWRELEKESVGNTLAIFKLDALKSSHPISQEITHTNKIEEIFDSISYKKGSTVLRMMHHFLGDEAFRAGLHYYLKKHAYANAEQDDLWMSLTEAAHKYRTLPKTFDIKTIMDSWTLQTGYPIITVTRDYDRKLAKVTQIRYLLDTIASRDAERSCWWVPLSYTTQTEIDFAATTPKNWLQCSGMNEPVTQTLKDMPDQNEWIIFNVQMSGLYKVKYDERNWNMLIETLTSDDYRKVHVINRAHLIDDALTLAWTGDQDYDIAMRLIEYLVREREYIPWKAALDNLRDVNRILRQTPEYEYFKKYMRKILTPIYIYLGGLNVTDEVKTAPHTILHKELIANWACRFEVDDCIPSAQQYFKQWRAVPNPDEFNPVPTDLRSVIYCTSIRHGNEDDWQFLWARYKNSNVAAEKRTIISALGCSREVWILQRYLEWAFDNEKHIRRQDSTFAFGAVAHGEIGFHLARDYLITNIEFLHEYFEPNGSELRRLLSPIASQMSSQREYENMRTFCEENKELLRKVEQGVQQALETIKINAQWKERNYNEISRRLRSRLVVDEF</sequence>
<keyword evidence="28" id="KW-0031">Aminopeptidase</keyword>
<evidence type="ECO:0000256" key="20">
    <source>
        <dbReference type="ARBA" id="ARBA00023288"/>
    </source>
</evidence>
<dbReference type="SUPFAM" id="SSF63737">
    <property type="entry name" value="Leukotriene A4 hydrolase N-terminal domain"/>
    <property type="match status" value="1"/>
</dbReference>
<dbReference type="InterPro" id="IPR014782">
    <property type="entry name" value="Peptidase_M1_dom"/>
</dbReference>
<evidence type="ECO:0000256" key="16">
    <source>
        <dbReference type="ARBA" id="ARBA00023049"/>
    </source>
</evidence>
<proteinExistence type="evidence at transcript level"/>
<evidence type="ECO:0000256" key="22">
    <source>
        <dbReference type="PIRSR" id="PIRSR634016-3"/>
    </source>
</evidence>
<keyword evidence="19" id="KW-0325">Glycoprotein</keyword>
<evidence type="ECO:0000256" key="3">
    <source>
        <dbReference type="ARBA" id="ARBA00004609"/>
    </source>
</evidence>
<dbReference type="GO" id="GO:0008270">
    <property type="term" value="F:zinc ion binding"/>
    <property type="evidence" value="ECO:0007669"/>
    <property type="project" value="InterPro"/>
</dbReference>
<dbReference type="GO" id="GO:0042277">
    <property type="term" value="F:peptide binding"/>
    <property type="evidence" value="ECO:0007669"/>
    <property type="project" value="TreeGrafter"/>
</dbReference>
<dbReference type="Pfam" id="PF17900">
    <property type="entry name" value="Peptidase_M1_N"/>
    <property type="match status" value="1"/>
</dbReference>
<evidence type="ECO:0000256" key="11">
    <source>
        <dbReference type="ARBA" id="ARBA00022723"/>
    </source>
</evidence>
<evidence type="ECO:0000256" key="7">
    <source>
        <dbReference type="ARBA" id="ARBA00022475"/>
    </source>
</evidence>
<evidence type="ECO:0000259" key="25">
    <source>
        <dbReference type="Pfam" id="PF01433"/>
    </source>
</evidence>
<keyword evidence="10 24" id="KW-0812">Transmembrane</keyword>
<evidence type="ECO:0000256" key="18">
    <source>
        <dbReference type="ARBA" id="ARBA00023157"/>
    </source>
</evidence>
<gene>
    <name evidence="28" type="primary">AMPN</name>
</gene>
<feature type="domain" description="Peptidase M1 membrane alanine aminopeptidase" evidence="25">
    <location>
        <begin position="376"/>
        <end position="601"/>
    </location>
</feature>
<keyword evidence="14 22" id="KW-0862">Zinc</keyword>
<name>W8BKE0_CERCA</name>
<dbReference type="GO" id="GO:0005886">
    <property type="term" value="C:plasma membrane"/>
    <property type="evidence" value="ECO:0007669"/>
    <property type="project" value="UniProtKB-SubCell"/>
</dbReference>
<dbReference type="EMBL" id="GAMC01009092">
    <property type="protein sequence ID" value="JAB97463.1"/>
    <property type="molecule type" value="mRNA"/>
</dbReference>
<keyword evidence="15 24" id="KW-1133">Transmembrane helix</keyword>
<evidence type="ECO:0000259" key="26">
    <source>
        <dbReference type="Pfam" id="PF11838"/>
    </source>
</evidence>
<evidence type="ECO:0000256" key="19">
    <source>
        <dbReference type="ARBA" id="ARBA00023180"/>
    </source>
</evidence>
<accession>W8BKE0</accession>
<keyword evidence="16" id="KW-0482">Metalloprotease</keyword>
<reference evidence="28" key="1">
    <citation type="submission" date="2013-07" db="EMBL/GenBank/DDBJ databases">
        <authorList>
            <person name="Geib S."/>
        </authorList>
    </citation>
    <scope>NUCLEOTIDE SEQUENCE</scope>
</reference>
<dbReference type="GO" id="GO:0006508">
    <property type="term" value="P:proteolysis"/>
    <property type="evidence" value="ECO:0007669"/>
    <property type="project" value="UniProtKB-KW"/>
</dbReference>
<feature type="site" description="Transition state stabilizer" evidence="23">
    <location>
        <position position="534"/>
    </location>
</feature>
<evidence type="ECO:0000256" key="17">
    <source>
        <dbReference type="ARBA" id="ARBA00023136"/>
    </source>
</evidence>
<dbReference type="FunFam" id="2.60.40.1730:FF:000016">
    <property type="entry name" value="Aminopeptidase"/>
    <property type="match status" value="1"/>
</dbReference>
<dbReference type="PANTHER" id="PTHR11533:SF253">
    <property type="entry name" value="AMINOPEPTIDASE-RELATED"/>
    <property type="match status" value="1"/>
</dbReference>
<keyword evidence="13" id="KW-0378">Hydrolase</keyword>
<evidence type="ECO:0000256" key="1">
    <source>
        <dbReference type="ARBA" id="ARBA00000098"/>
    </source>
</evidence>
<evidence type="ECO:0000259" key="27">
    <source>
        <dbReference type="Pfam" id="PF17900"/>
    </source>
</evidence>
<evidence type="ECO:0000256" key="10">
    <source>
        <dbReference type="ARBA" id="ARBA00022692"/>
    </source>
</evidence>
<dbReference type="Gene3D" id="2.60.40.1730">
    <property type="entry name" value="tricorn interacting facor f3 domain"/>
    <property type="match status" value="1"/>
</dbReference>
<comment type="cofactor">
    <cofactor evidence="22">
        <name>Zn(2+)</name>
        <dbReference type="ChEBI" id="CHEBI:29105"/>
    </cofactor>
    <text evidence="22">Binds 1 zinc ion per subunit.</text>
</comment>
<evidence type="ECO:0000256" key="6">
    <source>
        <dbReference type="ARBA" id="ARBA00015611"/>
    </source>
</evidence>
<evidence type="ECO:0000256" key="2">
    <source>
        <dbReference type="ARBA" id="ARBA00004167"/>
    </source>
</evidence>
<evidence type="ECO:0000256" key="12">
    <source>
        <dbReference type="ARBA" id="ARBA00022729"/>
    </source>
</evidence>
<dbReference type="AlphaFoldDB" id="W8BKE0"/>
<evidence type="ECO:0000256" key="8">
    <source>
        <dbReference type="ARBA" id="ARBA00022622"/>
    </source>
</evidence>
<evidence type="ECO:0000256" key="24">
    <source>
        <dbReference type="SAM" id="Phobius"/>
    </source>
</evidence>
<dbReference type="OrthoDB" id="510539at2759"/>
<comment type="catalytic activity">
    <reaction evidence="1">
        <text>Release of an N-terminal amino acid, Xaa-|-Yaa- from a peptide, amide or arylamide. Xaa is preferably Ala, but may be most amino acids including Pro (slow action). When a terminal hydrophobic residue is followed by a prolyl residue, the two may be released as an intact Xaa-Pro dipeptide.</text>
        <dbReference type="EC" id="3.4.11.2"/>
    </reaction>
</comment>
<reference evidence="28" key="2">
    <citation type="journal article" date="2014" name="BMC Genomics">
        <title>A genomic perspective to assessing quality of mass-reared SIT flies used in Mediterranean fruit fly (Ceratitis capitata) eradication in California.</title>
        <authorList>
            <person name="Calla B."/>
            <person name="Hall B."/>
            <person name="Hou S."/>
            <person name="Geib S.M."/>
        </authorList>
    </citation>
    <scope>NUCLEOTIDE SEQUENCE</scope>
</reference>
<keyword evidence="12" id="KW-0732">Signal</keyword>
<keyword evidence="9" id="KW-0645">Protease</keyword>
<keyword evidence="17 24" id="KW-0472">Membrane</keyword>
<dbReference type="Gene3D" id="2.60.40.1910">
    <property type="match status" value="1"/>
</dbReference>
<dbReference type="GO" id="GO:0005737">
    <property type="term" value="C:cytoplasm"/>
    <property type="evidence" value="ECO:0007669"/>
    <property type="project" value="TreeGrafter"/>
</dbReference>
<dbReference type="InterPro" id="IPR001930">
    <property type="entry name" value="Peptidase_M1"/>
</dbReference>
<feature type="binding site" evidence="22">
    <location>
        <position position="448"/>
    </location>
    <ligand>
        <name>Zn(2+)</name>
        <dbReference type="ChEBI" id="CHEBI:29105"/>
        <note>catalytic</note>
    </ligand>
</feature>
<organism evidence="28">
    <name type="scientific">Ceratitis capitata</name>
    <name type="common">Mediterranean fruit fly</name>
    <name type="synonym">Tephritis capitata</name>
    <dbReference type="NCBI Taxonomy" id="7213"/>
    <lineage>
        <taxon>Eukaryota</taxon>
        <taxon>Metazoa</taxon>
        <taxon>Ecdysozoa</taxon>
        <taxon>Arthropoda</taxon>
        <taxon>Hexapoda</taxon>
        <taxon>Insecta</taxon>
        <taxon>Pterygota</taxon>
        <taxon>Neoptera</taxon>
        <taxon>Endopterygota</taxon>
        <taxon>Diptera</taxon>
        <taxon>Brachycera</taxon>
        <taxon>Muscomorpha</taxon>
        <taxon>Tephritoidea</taxon>
        <taxon>Tephritidae</taxon>
        <taxon>Ceratitis</taxon>
        <taxon>Ceratitis</taxon>
    </lineage>
</organism>
<dbReference type="InterPro" id="IPR027268">
    <property type="entry name" value="Peptidase_M4/M1_CTD_sf"/>
</dbReference>
<evidence type="ECO:0000256" key="13">
    <source>
        <dbReference type="ARBA" id="ARBA00022801"/>
    </source>
</evidence>
<dbReference type="GO" id="GO:0043171">
    <property type="term" value="P:peptide catabolic process"/>
    <property type="evidence" value="ECO:0007669"/>
    <property type="project" value="TreeGrafter"/>
</dbReference>
<dbReference type="EC" id="3.4.11.2" evidence="5"/>
<keyword evidence="7" id="KW-1003">Cell membrane</keyword>
<dbReference type="GO" id="GO:0070006">
    <property type="term" value="F:metalloaminopeptidase activity"/>
    <property type="evidence" value="ECO:0007669"/>
    <property type="project" value="TreeGrafter"/>
</dbReference>
<dbReference type="GO" id="GO:0016285">
    <property type="term" value="F:alanyl aminopeptidase activity"/>
    <property type="evidence" value="ECO:0007669"/>
    <property type="project" value="UniProtKB-EC"/>
</dbReference>
<evidence type="ECO:0000256" key="15">
    <source>
        <dbReference type="ARBA" id="ARBA00022989"/>
    </source>
</evidence>
<dbReference type="InterPro" id="IPR042097">
    <property type="entry name" value="Aminopeptidase_N-like_N_sf"/>
</dbReference>
<comment type="subcellular location">
    <subcellularLocation>
        <location evidence="3">Cell membrane</location>
        <topology evidence="3">Lipid-anchor</topology>
        <topology evidence="3">GPI-anchor</topology>
    </subcellularLocation>
    <subcellularLocation>
        <location evidence="2">Membrane</location>
        <topology evidence="2">Single-pass membrane protein</topology>
    </subcellularLocation>
</comment>
<evidence type="ECO:0000256" key="23">
    <source>
        <dbReference type="PIRSR" id="PIRSR634016-4"/>
    </source>
</evidence>
<feature type="non-terminal residue" evidence="28">
    <location>
        <position position="1"/>
    </location>
</feature>
<dbReference type="Pfam" id="PF11838">
    <property type="entry name" value="ERAP1_C"/>
    <property type="match status" value="1"/>
</dbReference>
<dbReference type="InterPro" id="IPR045357">
    <property type="entry name" value="Aminopeptidase_N-like_N"/>
</dbReference>
<dbReference type="InterPro" id="IPR024571">
    <property type="entry name" value="ERAP1-like_C_dom"/>
</dbReference>
<evidence type="ECO:0000256" key="9">
    <source>
        <dbReference type="ARBA" id="ARBA00022670"/>
    </source>
</evidence>
<keyword evidence="8" id="KW-0336">GPI-anchor</keyword>
<feature type="domain" description="ERAP1-like C-terminal" evidence="26">
    <location>
        <begin position="688"/>
        <end position="1017"/>
    </location>
</feature>
<dbReference type="Gene3D" id="1.25.50.20">
    <property type="match status" value="1"/>
</dbReference>
<dbReference type="PANTHER" id="PTHR11533">
    <property type="entry name" value="PROTEASE M1 ZINC METALLOPROTEASE"/>
    <property type="match status" value="1"/>
</dbReference>
<comment type="similarity">
    <text evidence="4">Belongs to the peptidase M1 family.</text>
</comment>
<evidence type="ECO:0000313" key="28">
    <source>
        <dbReference type="EMBL" id="JAB97463.1"/>
    </source>
</evidence>
<evidence type="ECO:0000256" key="4">
    <source>
        <dbReference type="ARBA" id="ARBA00010136"/>
    </source>
</evidence>
<dbReference type="SUPFAM" id="SSF55486">
    <property type="entry name" value="Metalloproteases ('zincins'), catalytic domain"/>
    <property type="match status" value="1"/>
</dbReference>
<dbReference type="FunFam" id="1.25.50.20:FF:000001">
    <property type="entry name" value="Aminopeptidase"/>
    <property type="match status" value="1"/>
</dbReference>
<dbReference type="FunFam" id="2.60.40.1910:FF:000008">
    <property type="entry name" value="Aminopeptidase"/>
    <property type="match status" value="1"/>
</dbReference>
<evidence type="ECO:0000256" key="5">
    <source>
        <dbReference type="ARBA" id="ARBA00012564"/>
    </source>
</evidence>
<feature type="binding site" evidence="22">
    <location>
        <position position="471"/>
    </location>
    <ligand>
        <name>Zn(2+)</name>
        <dbReference type="ChEBI" id="CHEBI:29105"/>
        <note>catalytic</note>
    </ligand>
</feature>
<dbReference type="InterPro" id="IPR034016">
    <property type="entry name" value="M1_APN-typ"/>
</dbReference>
<feature type="binding site" evidence="22">
    <location>
        <position position="452"/>
    </location>
    <ligand>
        <name>Zn(2+)</name>
        <dbReference type="ChEBI" id="CHEBI:29105"/>
        <note>catalytic</note>
    </ligand>
</feature>
<keyword evidence="18" id="KW-1015">Disulfide bond</keyword>
<dbReference type="GO" id="GO:0005615">
    <property type="term" value="C:extracellular space"/>
    <property type="evidence" value="ECO:0007669"/>
    <property type="project" value="TreeGrafter"/>
</dbReference>
<dbReference type="CDD" id="cd09601">
    <property type="entry name" value="M1_APN-Q_like"/>
    <property type="match status" value="1"/>
</dbReference>
<feature type="active site" description="Proton acceptor" evidence="21">
    <location>
        <position position="449"/>
    </location>
</feature>
<dbReference type="GO" id="GO:0098552">
    <property type="term" value="C:side of membrane"/>
    <property type="evidence" value="ECO:0007669"/>
    <property type="project" value="UniProtKB-KW"/>
</dbReference>
<dbReference type="MEROPS" id="M01.A09"/>
<evidence type="ECO:0000256" key="21">
    <source>
        <dbReference type="PIRSR" id="PIRSR634016-1"/>
    </source>
</evidence>
<protein>
    <recommendedName>
        <fullName evidence="6">Aminopeptidase N</fullName>
        <ecNumber evidence="5">3.4.11.2</ecNumber>
    </recommendedName>
</protein>
<dbReference type="Pfam" id="PF01433">
    <property type="entry name" value="Peptidase_M1"/>
    <property type="match status" value="1"/>
</dbReference>
<dbReference type="FunFam" id="1.10.390.10:FF:000016">
    <property type="entry name" value="Glutamyl aminopeptidase"/>
    <property type="match status" value="1"/>
</dbReference>
<dbReference type="PRINTS" id="PR00756">
    <property type="entry name" value="ALADIPTASE"/>
</dbReference>
<keyword evidence="20" id="KW-0449">Lipoprotein</keyword>
<dbReference type="InterPro" id="IPR050344">
    <property type="entry name" value="Peptidase_M1_aminopeptidases"/>
</dbReference>
<dbReference type="Gene3D" id="1.10.390.10">
    <property type="entry name" value="Neutral Protease Domain 2"/>
    <property type="match status" value="1"/>
</dbReference>
<feature type="domain" description="Aminopeptidase N-like N-terminal" evidence="27">
    <location>
        <begin position="143"/>
        <end position="339"/>
    </location>
</feature>
<evidence type="ECO:0000256" key="14">
    <source>
        <dbReference type="ARBA" id="ARBA00022833"/>
    </source>
</evidence>
<keyword evidence="11 22" id="KW-0479">Metal-binding</keyword>